<reference evidence="1" key="2">
    <citation type="submission" date="2025-08" db="UniProtKB">
        <authorList>
            <consortium name="Ensembl"/>
        </authorList>
    </citation>
    <scope>IDENTIFICATION</scope>
</reference>
<dbReference type="SUPFAM" id="SSF109640">
    <property type="entry name" value="KRAB domain (Kruppel-associated box)"/>
    <property type="match status" value="1"/>
</dbReference>
<dbReference type="GO" id="GO:0006355">
    <property type="term" value="P:regulation of DNA-templated transcription"/>
    <property type="evidence" value="ECO:0007669"/>
    <property type="project" value="InterPro"/>
</dbReference>
<proteinExistence type="predicted"/>
<dbReference type="Ensembl" id="ENSCJPT00005026382.1">
    <property type="protein sequence ID" value="ENSCJPP00005019026.1"/>
    <property type="gene ID" value="ENSCJPG00005015456.1"/>
</dbReference>
<organism evidence="1 2">
    <name type="scientific">Coturnix japonica</name>
    <name type="common">Japanese quail</name>
    <name type="synonym">Coturnix coturnix japonica</name>
    <dbReference type="NCBI Taxonomy" id="93934"/>
    <lineage>
        <taxon>Eukaryota</taxon>
        <taxon>Metazoa</taxon>
        <taxon>Chordata</taxon>
        <taxon>Craniata</taxon>
        <taxon>Vertebrata</taxon>
        <taxon>Euteleostomi</taxon>
        <taxon>Archelosauria</taxon>
        <taxon>Archosauria</taxon>
        <taxon>Dinosauria</taxon>
        <taxon>Saurischia</taxon>
        <taxon>Theropoda</taxon>
        <taxon>Coelurosauria</taxon>
        <taxon>Aves</taxon>
        <taxon>Neognathae</taxon>
        <taxon>Galloanserae</taxon>
        <taxon>Galliformes</taxon>
        <taxon>Phasianidae</taxon>
        <taxon>Perdicinae</taxon>
        <taxon>Coturnix</taxon>
    </lineage>
</organism>
<protein>
    <submittedName>
        <fullName evidence="1">Uncharacterized protein</fullName>
    </submittedName>
</protein>
<dbReference type="AlphaFoldDB" id="A0A8C2TXT0"/>
<accession>A0A8C2TXT0</accession>
<dbReference type="Proteomes" id="UP000694412">
    <property type="component" value="Chromosome 23"/>
</dbReference>
<sequence length="109" mass="12147">MTLFPWALAVLSKERLQVPVPFAEVAVYFIQYQDVMLETYQSIGCLSLPVLTAPGNIWVFQISGPQYLNQIPVSPLSRAVGQTSYLARQVRDMGVSGPWLFLSLQVLTS</sequence>
<reference evidence="1" key="3">
    <citation type="submission" date="2025-09" db="UniProtKB">
        <authorList>
            <consortium name="Ensembl"/>
        </authorList>
    </citation>
    <scope>IDENTIFICATION</scope>
</reference>
<evidence type="ECO:0000313" key="1">
    <source>
        <dbReference type="Ensembl" id="ENSCJPP00005019026.1"/>
    </source>
</evidence>
<dbReference type="InterPro" id="IPR036051">
    <property type="entry name" value="KRAB_dom_sf"/>
</dbReference>
<keyword evidence="2" id="KW-1185">Reference proteome</keyword>
<name>A0A8C2TXT0_COTJA</name>
<evidence type="ECO:0000313" key="2">
    <source>
        <dbReference type="Proteomes" id="UP000694412"/>
    </source>
</evidence>
<reference evidence="1" key="1">
    <citation type="submission" date="2015-11" db="EMBL/GenBank/DDBJ databases">
        <authorList>
            <consortium name="International Coturnix japonica Genome Analysis Consortium"/>
            <person name="Warren W."/>
            <person name="Burt D.W."/>
            <person name="Antin P.B."/>
            <person name="Lanford R."/>
            <person name="Gros J."/>
            <person name="Wilson R.K."/>
        </authorList>
    </citation>
    <scope>NUCLEOTIDE SEQUENCE [LARGE SCALE GENOMIC DNA]</scope>
</reference>